<dbReference type="AlphaFoldDB" id="A0A9P6ISA5"/>
<organism evidence="1 2">
    <name type="scientific">Modicella reniformis</name>
    <dbReference type="NCBI Taxonomy" id="1440133"/>
    <lineage>
        <taxon>Eukaryota</taxon>
        <taxon>Fungi</taxon>
        <taxon>Fungi incertae sedis</taxon>
        <taxon>Mucoromycota</taxon>
        <taxon>Mortierellomycotina</taxon>
        <taxon>Mortierellomycetes</taxon>
        <taxon>Mortierellales</taxon>
        <taxon>Mortierellaceae</taxon>
        <taxon>Modicella</taxon>
    </lineage>
</organism>
<reference evidence="1" key="1">
    <citation type="journal article" date="2020" name="Fungal Divers.">
        <title>Resolving the Mortierellaceae phylogeny through synthesis of multi-gene phylogenetics and phylogenomics.</title>
        <authorList>
            <person name="Vandepol N."/>
            <person name="Liber J."/>
            <person name="Desiro A."/>
            <person name="Na H."/>
            <person name="Kennedy M."/>
            <person name="Barry K."/>
            <person name="Grigoriev I.V."/>
            <person name="Miller A.N."/>
            <person name="O'Donnell K."/>
            <person name="Stajich J.E."/>
            <person name="Bonito G."/>
        </authorList>
    </citation>
    <scope>NUCLEOTIDE SEQUENCE</scope>
    <source>
        <strain evidence="1">MES-2147</strain>
    </source>
</reference>
<gene>
    <name evidence="1" type="ORF">BGZ65_010311</name>
</gene>
<proteinExistence type="predicted"/>
<dbReference type="EMBL" id="JAAAHW010007902">
    <property type="protein sequence ID" value="KAF9945837.1"/>
    <property type="molecule type" value="Genomic_DNA"/>
</dbReference>
<comment type="caution">
    <text evidence="1">The sequence shown here is derived from an EMBL/GenBank/DDBJ whole genome shotgun (WGS) entry which is preliminary data.</text>
</comment>
<protein>
    <submittedName>
        <fullName evidence="1">Uncharacterized protein</fullName>
    </submittedName>
</protein>
<evidence type="ECO:0000313" key="1">
    <source>
        <dbReference type="EMBL" id="KAF9945837.1"/>
    </source>
</evidence>
<name>A0A9P6ISA5_9FUNG</name>
<keyword evidence="2" id="KW-1185">Reference proteome</keyword>
<evidence type="ECO:0000313" key="2">
    <source>
        <dbReference type="Proteomes" id="UP000749646"/>
    </source>
</evidence>
<dbReference type="Proteomes" id="UP000749646">
    <property type="component" value="Unassembled WGS sequence"/>
</dbReference>
<sequence length="81" mass="9161">LPHPDLDIDLDPKNLGGEPLFADQWVNLVTRAAEAATASLSLAMDQEEETEQFLRLSRLQEQENYPQGEDIERLMRPIISA</sequence>
<feature type="non-terminal residue" evidence="1">
    <location>
        <position position="1"/>
    </location>
</feature>
<accession>A0A9P6ISA5</accession>